<keyword evidence="4" id="KW-1185">Reference proteome</keyword>
<proteinExistence type="predicted"/>
<evidence type="ECO:0000256" key="1">
    <source>
        <dbReference type="SAM" id="Phobius"/>
    </source>
</evidence>
<evidence type="ECO:0000313" key="3">
    <source>
        <dbReference type="EMBL" id="UWZ81333.1"/>
    </source>
</evidence>
<organism evidence="3 4">
    <name type="scientific">Geoalkalibacter halelectricus</name>
    <dbReference type="NCBI Taxonomy" id="2847045"/>
    <lineage>
        <taxon>Bacteria</taxon>
        <taxon>Pseudomonadati</taxon>
        <taxon>Thermodesulfobacteriota</taxon>
        <taxon>Desulfuromonadia</taxon>
        <taxon>Desulfuromonadales</taxon>
        <taxon>Geoalkalibacteraceae</taxon>
        <taxon>Geoalkalibacter</taxon>
    </lineage>
</organism>
<dbReference type="Gene3D" id="2.70.70.10">
    <property type="entry name" value="Glucose Permease (Domain IIA)"/>
    <property type="match status" value="1"/>
</dbReference>
<keyword evidence="1" id="KW-0812">Transmembrane</keyword>
<dbReference type="PANTHER" id="PTHR21666">
    <property type="entry name" value="PEPTIDASE-RELATED"/>
    <property type="match status" value="1"/>
</dbReference>
<accession>A0ABY5ZQG1</accession>
<reference evidence="3" key="1">
    <citation type="journal article" date="2022" name="Environ. Microbiol.">
        <title>Geoalkalibacter halelectricus SAP #1 sp. nov. possessing extracellular electron transfer and mineral#reducing capabilities from a haloalkaline environment.</title>
        <authorList>
            <person name="Yadav S."/>
            <person name="Singh R."/>
            <person name="Sundharam S.S."/>
            <person name="Chaudhary S."/>
            <person name="Krishnamurthi S."/>
            <person name="Patil S.A."/>
        </authorList>
    </citation>
    <scope>NUCLEOTIDE SEQUENCE</scope>
    <source>
        <strain evidence="3">SAP-1</strain>
    </source>
</reference>
<dbReference type="SUPFAM" id="SSF51261">
    <property type="entry name" value="Duplicated hybrid motif"/>
    <property type="match status" value="1"/>
</dbReference>
<dbReference type="EMBL" id="CP092109">
    <property type="protein sequence ID" value="UWZ81333.1"/>
    <property type="molecule type" value="Genomic_DNA"/>
</dbReference>
<dbReference type="InterPro" id="IPR050570">
    <property type="entry name" value="Cell_wall_metabolism_enzyme"/>
</dbReference>
<protein>
    <submittedName>
        <fullName evidence="3">M23 family metallopeptidase</fullName>
    </submittedName>
</protein>
<keyword evidence="1" id="KW-0472">Membrane</keyword>
<feature type="domain" description="M23ase beta-sheet core" evidence="2">
    <location>
        <begin position="189"/>
        <end position="284"/>
    </location>
</feature>
<dbReference type="RefSeq" id="WP_260749708.1">
    <property type="nucleotide sequence ID" value="NZ_CP092109.1"/>
</dbReference>
<dbReference type="InterPro" id="IPR011055">
    <property type="entry name" value="Dup_hybrid_motif"/>
</dbReference>
<evidence type="ECO:0000313" key="4">
    <source>
        <dbReference type="Proteomes" id="UP001060414"/>
    </source>
</evidence>
<dbReference type="InterPro" id="IPR016047">
    <property type="entry name" value="M23ase_b-sheet_dom"/>
</dbReference>
<gene>
    <name evidence="3" type="ORF">L9S41_08060</name>
</gene>
<feature type="transmembrane region" description="Helical" evidence="1">
    <location>
        <begin position="21"/>
        <end position="47"/>
    </location>
</feature>
<dbReference type="Pfam" id="PF01551">
    <property type="entry name" value="Peptidase_M23"/>
    <property type="match status" value="1"/>
</dbReference>
<dbReference type="Proteomes" id="UP001060414">
    <property type="component" value="Chromosome"/>
</dbReference>
<dbReference type="CDD" id="cd12797">
    <property type="entry name" value="M23_peptidase"/>
    <property type="match status" value="1"/>
</dbReference>
<name>A0ABY5ZQG1_9BACT</name>
<sequence>MAARKFTVLVIPEGSHQVRRLVLRLWTLRLVAAVLVVLCGALGYLSWELMRTRVDYAELAQLRQANFAQDRELQVLAQRLHDLRQELVVLAQNDAKVRVMAKLTKPRNDSPGVGGPLESPGWGEVSDLQRQIDQVRAAIEARRLSQEEIQGFLNDQRSFSAAKPSGWPARGWVSSGFGMRNSPFSGRRKMHEGMDIAARTGTPIHATADGIVSRSETVAGYGKLVVIDHGYGYQTYYAHNSRNLVRVGERVQRGQKIAEVGSTGSSTGPHVHYEVRLNNVPLNPRNFL</sequence>
<evidence type="ECO:0000259" key="2">
    <source>
        <dbReference type="Pfam" id="PF01551"/>
    </source>
</evidence>
<keyword evidence="1" id="KW-1133">Transmembrane helix</keyword>
<dbReference type="PANTHER" id="PTHR21666:SF286">
    <property type="entry name" value="LIPOPROTEIN NLPD"/>
    <property type="match status" value="1"/>
</dbReference>